<gene>
    <name evidence="1" type="ORF">DEO72_LG2g2700</name>
</gene>
<name>A0A4D6L1L6_VIGUN</name>
<sequence length="270" mass="29830">MKSHLTFFFPKLRNFPQNHHATAALIDIAIALPLPRRCRRLAAVVPSPLPQWVGVPPSPLSPKFTKPIALSLLTGVAIALPSPRRCRRIAVVVASPLPSCDDMLLEDNYGVRILTGKVTLGITLGEGELRRKGIKISLSFIKANLIQKFGQPFISEGSWTQKAKEHATHEELSSWRPKEDSNRSCLKNVLDVTLQKREISWVPRRSGFVFLPATAFVDPDLCFGIVLWIVGAVTLAGQPLHCSTLTLILGLCSVFPRPLVHRALILVPEH</sequence>
<protein>
    <submittedName>
        <fullName evidence="1">Uncharacterized protein</fullName>
    </submittedName>
</protein>
<proteinExistence type="predicted"/>
<keyword evidence="2" id="KW-1185">Reference proteome</keyword>
<dbReference type="AlphaFoldDB" id="A0A4D6L1L6"/>
<dbReference type="Proteomes" id="UP000501690">
    <property type="component" value="Linkage Group LG2"/>
</dbReference>
<reference evidence="1 2" key="1">
    <citation type="submission" date="2019-04" db="EMBL/GenBank/DDBJ databases">
        <title>An improved genome assembly and genetic linkage map for asparagus bean, Vigna unguiculata ssp. sesquipedialis.</title>
        <authorList>
            <person name="Xia Q."/>
            <person name="Zhang R."/>
            <person name="Dong Y."/>
        </authorList>
    </citation>
    <scope>NUCLEOTIDE SEQUENCE [LARGE SCALE GENOMIC DNA]</scope>
    <source>
        <tissue evidence="1">Leaf</tissue>
    </source>
</reference>
<organism evidence="1 2">
    <name type="scientific">Vigna unguiculata</name>
    <name type="common">Cowpea</name>
    <dbReference type="NCBI Taxonomy" id="3917"/>
    <lineage>
        <taxon>Eukaryota</taxon>
        <taxon>Viridiplantae</taxon>
        <taxon>Streptophyta</taxon>
        <taxon>Embryophyta</taxon>
        <taxon>Tracheophyta</taxon>
        <taxon>Spermatophyta</taxon>
        <taxon>Magnoliopsida</taxon>
        <taxon>eudicotyledons</taxon>
        <taxon>Gunneridae</taxon>
        <taxon>Pentapetalae</taxon>
        <taxon>rosids</taxon>
        <taxon>fabids</taxon>
        <taxon>Fabales</taxon>
        <taxon>Fabaceae</taxon>
        <taxon>Papilionoideae</taxon>
        <taxon>50 kb inversion clade</taxon>
        <taxon>NPAAA clade</taxon>
        <taxon>indigoferoid/millettioid clade</taxon>
        <taxon>Phaseoleae</taxon>
        <taxon>Vigna</taxon>
    </lineage>
</organism>
<evidence type="ECO:0000313" key="1">
    <source>
        <dbReference type="EMBL" id="QCD82364.1"/>
    </source>
</evidence>
<accession>A0A4D6L1L6</accession>
<evidence type="ECO:0000313" key="2">
    <source>
        <dbReference type="Proteomes" id="UP000501690"/>
    </source>
</evidence>
<dbReference type="EMBL" id="CP039346">
    <property type="protein sequence ID" value="QCD82364.1"/>
    <property type="molecule type" value="Genomic_DNA"/>
</dbReference>